<gene>
    <name evidence="3" type="ORF">PBAH0796_LOCUS28566</name>
</gene>
<protein>
    <recommendedName>
        <fullName evidence="2">Amidohydrolase-related domain-containing protein</fullName>
    </recommendedName>
</protein>
<sequence>MERLSGPLSQKSVQVALVAVLVVVVLKLLRKRLGNTGCKWPLDIWIDTYREDAIDPDLEIIDPHHHLWDPRYHPKGWPLPLPMIQAWYATTKPAVINKQVLDSMMKDHPAAVSSFVGRGLRAVPFVQPYMGQELELDIRNRDCGKRGHTVVKTVYLECGWDDQAVKEAMRPVGEARMAEQVHAQHPRLCNAIVAGANLLLPDVEETFKAFPNTTIIIDHVAEPLGIGSYTREGTFPLWEKGIRELAKASKHVYVKLSGLGMCRTGFHFDDRPTPPSSAELAEAWGPYFRVVLEAFGVQRCMFASNFPVDKVSCDYTVMWNAFKLIAANYSAADKRALFHDNAKRVYRL</sequence>
<dbReference type="EMBL" id="HBEG01046969">
    <property type="protein sequence ID" value="CAD8384878.1"/>
    <property type="molecule type" value="Transcribed_RNA"/>
</dbReference>
<evidence type="ECO:0000259" key="2">
    <source>
        <dbReference type="Pfam" id="PF04909"/>
    </source>
</evidence>
<dbReference type="InterPro" id="IPR052350">
    <property type="entry name" value="Metallo-dep_Lactonases"/>
</dbReference>
<evidence type="ECO:0000256" key="1">
    <source>
        <dbReference type="ARBA" id="ARBA00038310"/>
    </source>
</evidence>
<name>A0A7S0B6M8_9DINO</name>
<organism evidence="3">
    <name type="scientific">Pyrodinium bahamense</name>
    <dbReference type="NCBI Taxonomy" id="73915"/>
    <lineage>
        <taxon>Eukaryota</taxon>
        <taxon>Sar</taxon>
        <taxon>Alveolata</taxon>
        <taxon>Dinophyceae</taxon>
        <taxon>Gonyaulacales</taxon>
        <taxon>Pyrocystaceae</taxon>
        <taxon>Pyrodinium</taxon>
    </lineage>
</organism>
<dbReference type="InterPro" id="IPR006680">
    <property type="entry name" value="Amidohydro-rel"/>
</dbReference>
<dbReference type="PANTHER" id="PTHR43569">
    <property type="entry name" value="AMIDOHYDROLASE"/>
    <property type="match status" value="1"/>
</dbReference>
<dbReference type="AlphaFoldDB" id="A0A7S0B6M8"/>
<dbReference type="GO" id="GO:0016787">
    <property type="term" value="F:hydrolase activity"/>
    <property type="evidence" value="ECO:0007669"/>
    <property type="project" value="InterPro"/>
</dbReference>
<dbReference type="InterPro" id="IPR032466">
    <property type="entry name" value="Metal_Hydrolase"/>
</dbReference>
<evidence type="ECO:0000313" key="3">
    <source>
        <dbReference type="EMBL" id="CAD8384878.1"/>
    </source>
</evidence>
<proteinExistence type="inferred from homology"/>
<comment type="similarity">
    <text evidence="1">Belongs to the metallo-dependent hydrolases superfamily.</text>
</comment>
<feature type="domain" description="Amidohydrolase-related" evidence="2">
    <location>
        <begin position="199"/>
        <end position="348"/>
    </location>
</feature>
<reference evidence="3" key="1">
    <citation type="submission" date="2021-01" db="EMBL/GenBank/DDBJ databases">
        <authorList>
            <person name="Corre E."/>
            <person name="Pelletier E."/>
            <person name="Niang G."/>
            <person name="Scheremetjew M."/>
            <person name="Finn R."/>
            <person name="Kale V."/>
            <person name="Holt S."/>
            <person name="Cochrane G."/>
            <person name="Meng A."/>
            <person name="Brown T."/>
            <person name="Cohen L."/>
        </authorList>
    </citation>
    <scope>NUCLEOTIDE SEQUENCE</scope>
    <source>
        <strain evidence="3">Pbaha01</strain>
    </source>
</reference>
<dbReference type="Gene3D" id="3.20.20.140">
    <property type="entry name" value="Metal-dependent hydrolases"/>
    <property type="match status" value="1"/>
</dbReference>
<dbReference type="SUPFAM" id="SSF51556">
    <property type="entry name" value="Metallo-dependent hydrolases"/>
    <property type="match status" value="1"/>
</dbReference>
<dbReference type="Pfam" id="PF04909">
    <property type="entry name" value="Amidohydro_2"/>
    <property type="match status" value="1"/>
</dbReference>
<dbReference type="PANTHER" id="PTHR43569:SF1">
    <property type="entry name" value="BLL3371 PROTEIN"/>
    <property type="match status" value="1"/>
</dbReference>
<accession>A0A7S0B6M8</accession>